<evidence type="ECO:0000259" key="5">
    <source>
        <dbReference type="PROSITE" id="PS50931"/>
    </source>
</evidence>
<dbReference type="InterPro" id="IPR036388">
    <property type="entry name" value="WH-like_DNA-bd_sf"/>
</dbReference>
<dbReference type="SUPFAM" id="SSF53850">
    <property type="entry name" value="Periplasmic binding protein-like II"/>
    <property type="match status" value="1"/>
</dbReference>
<keyword evidence="2" id="KW-0805">Transcription regulation</keyword>
<dbReference type="PANTHER" id="PTHR30126:SF40">
    <property type="entry name" value="HTH-TYPE TRANSCRIPTIONAL REGULATOR GLTR"/>
    <property type="match status" value="1"/>
</dbReference>
<evidence type="ECO:0000256" key="1">
    <source>
        <dbReference type="ARBA" id="ARBA00009437"/>
    </source>
</evidence>
<comment type="caution">
    <text evidence="6">The sequence shown here is derived from an EMBL/GenBank/DDBJ whole genome shotgun (WGS) entry which is preliminary data.</text>
</comment>
<dbReference type="InterPro" id="IPR000847">
    <property type="entry name" value="LysR_HTH_N"/>
</dbReference>
<feature type="domain" description="HTH lysR-type" evidence="5">
    <location>
        <begin position="1"/>
        <end position="58"/>
    </location>
</feature>
<reference evidence="6 7" key="1">
    <citation type="journal article" date="2019" name="Int. J. Syst. Evol. Microbiol.">
        <title>The Global Catalogue of Microorganisms (GCM) 10K type strain sequencing project: providing services to taxonomists for standard genome sequencing and annotation.</title>
        <authorList>
            <consortium name="The Broad Institute Genomics Platform"/>
            <consortium name="The Broad Institute Genome Sequencing Center for Infectious Disease"/>
            <person name="Wu L."/>
            <person name="Ma J."/>
        </authorList>
    </citation>
    <scope>NUCLEOTIDE SEQUENCE [LARGE SCALE GENOMIC DNA]</scope>
    <source>
        <strain evidence="6 7">JCM 16221</strain>
    </source>
</reference>
<dbReference type="EMBL" id="BAAARA010000022">
    <property type="protein sequence ID" value="GAA2361264.1"/>
    <property type="molecule type" value="Genomic_DNA"/>
</dbReference>
<evidence type="ECO:0000256" key="2">
    <source>
        <dbReference type="ARBA" id="ARBA00023015"/>
    </source>
</evidence>
<dbReference type="InterPro" id="IPR005119">
    <property type="entry name" value="LysR_subst-bd"/>
</dbReference>
<protein>
    <submittedName>
        <fullName evidence="6">LysR family transcriptional regulator</fullName>
    </submittedName>
</protein>
<dbReference type="SUPFAM" id="SSF46785">
    <property type="entry name" value="Winged helix' DNA-binding domain"/>
    <property type="match status" value="1"/>
</dbReference>
<dbReference type="PANTHER" id="PTHR30126">
    <property type="entry name" value="HTH-TYPE TRANSCRIPTIONAL REGULATOR"/>
    <property type="match status" value="1"/>
</dbReference>
<proteinExistence type="inferred from homology"/>
<evidence type="ECO:0000256" key="4">
    <source>
        <dbReference type="ARBA" id="ARBA00023163"/>
    </source>
</evidence>
<comment type="similarity">
    <text evidence="1">Belongs to the LysR transcriptional regulatory family.</text>
</comment>
<organism evidence="6 7">
    <name type="scientific">Saccharopolyspora halophila</name>
    <dbReference type="NCBI Taxonomy" id="405551"/>
    <lineage>
        <taxon>Bacteria</taxon>
        <taxon>Bacillati</taxon>
        <taxon>Actinomycetota</taxon>
        <taxon>Actinomycetes</taxon>
        <taxon>Pseudonocardiales</taxon>
        <taxon>Pseudonocardiaceae</taxon>
        <taxon>Saccharopolyspora</taxon>
    </lineage>
</organism>
<dbReference type="Pfam" id="PF03466">
    <property type="entry name" value="LysR_substrate"/>
    <property type="match status" value="1"/>
</dbReference>
<keyword evidence="4" id="KW-0804">Transcription</keyword>
<gene>
    <name evidence="6" type="ORF">GCM10009854_45640</name>
</gene>
<dbReference type="Gene3D" id="1.10.10.10">
    <property type="entry name" value="Winged helix-like DNA-binding domain superfamily/Winged helix DNA-binding domain"/>
    <property type="match status" value="1"/>
</dbReference>
<evidence type="ECO:0000313" key="7">
    <source>
        <dbReference type="Proteomes" id="UP001501218"/>
    </source>
</evidence>
<dbReference type="PROSITE" id="PS50931">
    <property type="entry name" value="HTH_LYSR"/>
    <property type="match status" value="1"/>
</dbReference>
<dbReference type="RefSeq" id="WP_344136788.1">
    <property type="nucleotide sequence ID" value="NZ_BAAARA010000022.1"/>
</dbReference>
<evidence type="ECO:0000313" key="6">
    <source>
        <dbReference type="EMBL" id="GAA2361264.1"/>
    </source>
</evidence>
<sequence>MTLTQLRTFLVIAETGSVHAAAEQLFVTQSAVSAALNALQKSLDLRLLERDGRGLRLTEAGEIYAHHVRTALGMLDQARTAAVAEDDPEHGELRIAALTTAGEQLLPTVLAGFRSRHPHVGVRLEVGNRDRVRLLLDRHEVDLVLGGRPEPDSNVTVLAVRAHELIVVAPRKAVPDREPTRRPAQQTWLLREPGSGTRAVTESFLARLELDAAPRTLTLGSNTAILESVAAGLGVTLISRDAVARQLSEGRLVEVPMAGTPLHRDWHLVANRGHLPATAAMLAAHVLATGEFQAPGR</sequence>
<dbReference type="Proteomes" id="UP001501218">
    <property type="component" value="Unassembled WGS sequence"/>
</dbReference>
<keyword evidence="3" id="KW-0238">DNA-binding</keyword>
<accession>A0ABN3GUH1</accession>
<dbReference type="Pfam" id="PF00126">
    <property type="entry name" value="HTH_1"/>
    <property type="match status" value="1"/>
</dbReference>
<name>A0ABN3GUH1_9PSEU</name>
<dbReference type="InterPro" id="IPR036390">
    <property type="entry name" value="WH_DNA-bd_sf"/>
</dbReference>
<keyword evidence="7" id="KW-1185">Reference proteome</keyword>
<evidence type="ECO:0000256" key="3">
    <source>
        <dbReference type="ARBA" id="ARBA00023125"/>
    </source>
</evidence>
<dbReference type="Gene3D" id="3.40.190.10">
    <property type="entry name" value="Periplasmic binding protein-like II"/>
    <property type="match status" value="2"/>
</dbReference>